<dbReference type="InterPro" id="IPR058610">
    <property type="entry name" value="WIT1_2_N"/>
</dbReference>
<name>A0A067KHV2_JATCU</name>
<feature type="region of interest" description="Disordered" evidence="2">
    <location>
        <begin position="1"/>
        <end position="25"/>
    </location>
</feature>
<keyword evidence="1" id="KW-0175">Coiled coil</keyword>
<dbReference type="SUPFAM" id="SSF57997">
    <property type="entry name" value="Tropomyosin"/>
    <property type="match status" value="1"/>
</dbReference>
<evidence type="ECO:0000313" key="5">
    <source>
        <dbReference type="Proteomes" id="UP000027138"/>
    </source>
</evidence>
<dbReference type="Gene3D" id="1.20.5.170">
    <property type="match status" value="1"/>
</dbReference>
<evidence type="ECO:0000256" key="2">
    <source>
        <dbReference type="SAM" id="MobiDB-lite"/>
    </source>
</evidence>
<gene>
    <name evidence="4" type="ORF">JCGZ_11800</name>
</gene>
<feature type="coiled-coil region" evidence="1">
    <location>
        <begin position="321"/>
        <end position="555"/>
    </location>
</feature>
<dbReference type="STRING" id="180498.A0A067KHV2"/>
<evidence type="ECO:0000256" key="1">
    <source>
        <dbReference type="SAM" id="Coils"/>
    </source>
</evidence>
<keyword evidence="5" id="KW-1185">Reference proteome</keyword>
<organism evidence="4 5">
    <name type="scientific">Jatropha curcas</name>
    <name type="common">Barbados nut</name>
    <dbReference type="NCBI Taxonomy" id="180498"/>
    <lineage>
        <taxon>Eukaryota</taxon>
        <taxon>Viridiplantae</taxon>
        <taxon>Streptophyta</taxon>
        <taxon>Embryophyta</taxon>
        <taxon>Tracheophyta</taxon>
        <taxon>Spermatophyta</taxon>
        <taxon>Magnoliopsida</taxon>
        <taxon>eudicotyledons</taxon>
        <taxon>Gunneridae</taxon>
        <taxon>Pentapetalae</taxon>
        <taxon>rosids</taxon>
        <taxon>fabids</taxon>
        <taxon>Malpighiales</taxon>
        <taxon>Euphorbiaceae</taxon>
        <taxon>Crotonoideae</taxon>
        <taxon>Jatropheae</taxon>
        <taxon>Jatropha</taxon>
    </lineage>
</organism>
<evidence type="ECO:0000313" key="4">
    <source>
        <dbReference type="EMBL" id="KDP31424.1"/>
    </source>
</evidence>
<protein>
    <recommendedName>
        <fullName evidence="3">WIT1/2 N-terminal helical bundle domain-containing protein</fullName>
    </recommendedName>
</protein>
<accession>A0A067KHV2</accession>
<dbReference type="PANTHER" id="PTHR35705">
    <property type="entry name" value="WPP DOMAIN-INTERACTING TAIL-ANCHORED PROTEIN 1"/>
    <property type="match status" value="1"/>
</dbReference>
<dbReference type="OrthoDB" id="1936068at2759"/>
<sequence length="705" mass="80514">MDDNPQSDKGYRHEGNSSRAEGMQDVESTMEVLTRSDLDLAYSSEKLVNLHVILMHLLAWDNDFELMTLENSSLSETSIEKALVFDLLSGILDSEVREVENFMDNIQADIVDVRHKIFSCRHPTELFKIMEEKLRESEESLKKTQVWVLEVKTLSVKLQRVYSPFMLENWKDDKSIELSANGQLPNFNANSKEQTVEQQRNILRMLEKSLASELDLEKQSSELRQNEEQLKLKLHYTEQVAFRMEEAAEVVWGRFLEAENAAEVLMGISKELVGRLQVVQFNLNGSLQREAKLKSELQGFTKQLDAKDSILKKLEGSIAEHKAKSSEVPALKEKVNSLEERLKRAELHLKSANVLNEESQDQLNEMENIVESLKESIYEAESRADTAEAKVAQLTDTNVELTEEINFLKSSGDSNTKKVSLLEKQVRELEIQLQHSKASSEASQEQQNMLYAAIWDMETLIEDLKSKVSKAESKTEGVEEQCIILSDTNMELDKELSFLRSRVKALEASLDQVNKLKAATAKEINRRTRLIMDTAMQLAREREQIQNQLIALTKENGVLVQKLRNAKGDAPIIAFQHGDDNDKKTFFSENLSTETCKRASEEAVPLSKSSEAVVFYNPVFHLSRVYNQYSLNIISRADKVFKDGSRREIETESSDSKLKLEKTEQKEEAHPIRNFKAVLVAVIAVIVIYLLHKKKPVLFDNFYNS</sequence>
<proteinExistence type="predicted"/>
<feature type="domain" description="WIT1/2 N-terminal helical bundle" evidence="3">
    <location>
        <begin position="27"/>
        <end position="164"/>
    </location>
</feature>
<dbReference type="InterPro" id="IPR039976">
    <property type="entry name" value="WIT1/WIT2"/>
</dbReference>
<dbReference type="AlphaFoldDB" id="A0A067KHV2"/>
<dbReference type="Pfam" id="PF26581">
    <property type="entry name" value="WIT1_2_N"/>
    <property type="match status" value="1"/>
</dbReference>
<dbReference type="EMBL" id="KK914632">
    <property type="protein sequence ID" value="KDP31424.1"/>
    <property type="molecule type" value="Genomic_DNA"/>
</dbReference>
<feature type="coiled-coil region" evidence="1">
    <location>
        <begin position="189"/>
        <end position="233"/>
    </location>
</feature>
<reference evidence="4 5" key="1">
    <citation type="journal article" date="2014" name="PLoS ONE">
        <title>Global Analysis of Gene Expression Profiles in Physic Nut (Jatropha curcas L.) Seedlings Exposed to Salt Stress.</title>
        <authorList>
            <person name="Zhang L."/>
            <person name="Zhang C."/>
            <person name="Wu P."/>
            <person name="Chen Y."/>
            <person name="Li M."/>
            <person name="Jiang H."/>
            <person name="Wu G."/>
        </authorList>
    </citation>
    <scope>NUCLEOTIDE SEQUENCE [LARGE SCALE GENOMIC DNA]</scope>
    <source>
        <strain evidence="5">cv. GZQX0401</strain>
        <tissue evidence="4">Young leaves</tissue>
    </source>
</reference>
<evidence type="ECO:0000259" key="3">
    <source>
        <dbReference type="Pfam" id="PF26581"/>
    </source>
</evidence>
<dbReference type="PANTHER" id="PTHR35705:SF2">
    <property type="entry name" value="WPP DOMAIN-INTERACTING TAIL-ANCHORED PROTEIN 2"/>
    <property type="match status" value="1"/>
</dbReference>
<dbReference type="Proteomes" id="UP000027138">
    <property type="component" value="Unassembled WGS sequence"/>
</dbReference>